<dbReference type="Gene3D" id="1.20.5.340">
    <property type="match status" value="1"/>
</dbReference>
<proteinExistence type="inferred from homology"/>
<evidence type="ECO:0000256" key="5">
    <source>
        <dbReference type="ARBA" id="ARBA00023242"/>
    </source>
</evidence>
<dbReference type="InParanoid" id="A0A3P8YW78"/>
<evidence type="ECO:0000259" key="9">
    <source>
        <dbReference type="Pfam" id="PF07888"/>
    </source>
</evidence>
<dbReference type="GeneTree" id="ENSGT00950000183025"/>
<dbReference type="Ensembl" id="ENSELUT00000031293.3">
    <property type="protein sequence ID" value="ENSELUP00000020770.2"/>
    <property type="gene ID" value="ENSELUG00000019949.3"/>
</dbReference>
<feature type="compositionally biased region" description="Basic and acidic residues" evidence="8">
    <location>
        <begin position="544"/>
        <end position="554"/>
    </location>
</feature>
<feature type="coiled-coil region" evidence="7">
    <location>
        <begin position="368"/>
        <end position="455"/>
    </location>
</feature>
<dbReference type="GO" id="GO:0005737">
    <property type="term" value="C:cytoplasm"/>
    <property type="evidence" value="ECO:0007669"/>
    <property type="project" value="UniProtKB-SubCell"/>
</dbReference>
<keyword evidence="4 7" id="KW-0175">Coiled coil</keyword>
<keyword evidence="5" id="KW-0539">Nucleus</keyword>
<dbReference type="GO" id="GO:0003713">
    <property type="term" value="F:transcription coactivator activity"/>
    <property type="evidence" value="ECO:0007669"/>
    <property type="project" value="TreeGrafter"/>
</dbReference>
<dbReference type="GO" id="GO:0005634">
    <property type="term" value="C:nucleus"/>
    <property type="evidence" value="ECO:0007669"/>
    <property type="project" value="UniProtKB-SubCell"/>
</dbReference>
<feature type="domain" description="Calcium binding and coiled-coil" evidence="9">
    <location>
        <begin position="292"/>
        <end position="510"/>
    </location>
</feature>
<evidence type="ECO:0000256" key="2">
    <source>
        <dbReference type="ARBA" id="ARBA00004496"/>
    </source>
</evidence>
<reference evidence="11" key="4">
    <citation type="submission" date="2025-09" db="UniProtKB">
        <authorList>
            <consortium name="Ensembl"/>
        </authorList>
    </citation>
    <scope>IDENTIFICATION</scope>
</reference>
<dbReference type="PANTHER" id="PTHR31915:SF5">
    <property type="entry name" value="CALCIUM-BINDING AND COILED-COIL DOMAIN-CONTAINING PROTEIN 1"/>
    <property type="match status" value="1"/>
</dbReference>
<evidence type="ECO:0000256" key="1">
    <source>
        <dbReference type="ARBA" id="ARBA00004123"/>
    </source>
</evidence>
<dbReference type="CTD" id="386968"/>
<dbReference type="OMA" id="CALFHAC"/>
<evidence type="ECO:0000259" key="10">
    <source>
        <dbReference type="Pfam" id="PF17751"/>
    </source>
</evidence>
<sequence length="575" mass="67214">MESQSKVEFRNVGQMYFPQSRVDCHFSLRADHHWTNKDWIGLFKADWSSVKEYSTFAWAVTPEGFSGGTNANCCVHFQASYLPRPSDVEYQFVYVDHQGQVCARSRNFTFCISKPLDELETLTEEKEQEEGDEEGDGDDLMLVVPRAQLLQTRLEECLRDQAVLKKAREEAEREKEREEEKSKRAKEEWEREREEMKEEITELRDHLRRCSERMEDMDGKQKDMQFSQETVSNLLDEKAESQQRIRELEDDIIALTNRWKETEAELERMKERVKKMSTQLRDEENERNNLQMENGAVLAELRVTQKRLEASERKAEGLRQELSEMVAQQGHSHAELHQARLQAAQLTLQQSDADLALREGRARWAQEREAFKQAAELDKEKVQKLSRELQRKEEWLQEERMEREKLEVELGKEKDCSRVQLSDARRELQEAMAILRKNEKEREQLKLERQDLLDYSHLLEQRLEVAADNKWKEVALYYSTSGGDTSHPDSSSGDEKPSSEDERLASPVPHQTSGPPPWCDTQNSSSHRSVSCPHTETTRDEEEQNKTTKGEDKCQIIPDLTKPIQSELADCSPFW</sequence>
<comment type="similarity">
    <text evidence="6">Belongs to the CALCOCO family.</text>
</comment>
<organism evidence="11 12">
    <name type="scientific">Esox lucius</name>
    <name type="common">Northern pike</name>
    <dbReference type="NCBI Taxonomy" id="8010"/>
    <lineage>
        <taxon>Eukaryota</taxon>
        <taxon>Metazoa</taxon>
        <taxon>Chordata</taxon>
        <taxon>Craniata</taxon>
        <taxon>Vertebrata</taxon>
        <taxon>Euteleostomi</taxon>
        <taxon>Actinopterygii</taxon>
        <taxon>Neopterygii</taxon>
        <taxon>Teleostei</taxon>
        <taxon>Protacanthopterygii</taxon>
        <taxon>Esociformes</taxon>
        <taxon>Esocidae</taxon>
        <taxon>Esox</taxon>
    </lineage>
</organism>
<keyword evidence="12" id="KW-1185">Reference proteome</keyword>
<evidence type="ECO:0000256" key="7">
    <source>
        <dbReference type="SAM" id="Coils"/>
    </source>
</evidence>
<feature type="compositionally biased region" description="Polar residues" evidence="8">
    <location>
        <begin position="479"/>
        <end position="491"/>
    </location>
</feature>
<dbReference type="FunCoup" id="A0A3P8YW78">
    <property type="interactions" value="442"/>
</dbReference>
<dbReference type="KEGG" id="els:105016994"/>
<dbReference type="Bgee" id="ENSELUG00000019949">
    <property type="expression patterns" value="Expressed in bone element and 10 other cell types or tissues"/>
</dbReference>
<dbReference type="Gene3D" id="2.60.40.2840">
    <property type="match status" value="1"/>
</dbReference>
<feature type="domain" description="SKICH" evidence="10">
    <location>
        <begin position="7"/>
        <end position="110"/>
    </location>
</feature>
<evidence type="ECO:0000313" key="12">
    <source>
        <dbReference type="Proteomes" id="UP000265140"/>
    </source>
</evidence>
<evidence type="ECO:0000256" key="6">
    <source>
        <dbReference type="ARBA" id="ARBA00037963"/>
    </source>
</evidence>
<dbReference type="RefSeq" id="XP_010879559.2">
    <property type="nucleotide sequence ID" value="XM_010881257.4"/>
</dbReference>
<dbReference type="Pfam" id="PF07888">
    <property type="entry name" value="CALCOCO1"/>
    <property type="match status" value="1"/>
</dbReference>
<dbReference type="AlphaFoldDB" id="A0A3P8YW78"/>
<evidence type="ECO:0000313" key="11">
    <source>
        <dbReference type="Ensembl" id="ENSELUP00000020770.2"/>
    </source>
</evidence>
<reference evidence="12" key="1">
    <citation type="journal article" date="2014" name="PLoS ONE">
        <title>The genome and linkage map of the northern pike (Esox lucius): conserved synteny revealed between the salmonid sister group and the Neoteleostei.</title>
        <authorList>
            <person name="Rondeau E.B."/>
            <person name="Minkley D.R."/>
            <person name="Leong J.S."/>
            <person name="Messmer A.M."/>
            <person name="Jantzen J.R."/>
            <person name="von Schalburg K.R."/>
            <person name="Lemon C."/>
            <person name="Bird N.H."/>
            <person name="Koop B.F."/>
        </authorList>
    </citation>
    <scope>NUCLEOTIDE SEQUENCE</scope>
</reference>
<feature type="region of interest" description="Disordered" evidence="8">
    <location>
        <begin position="479"/>
        <end position="558"/>
    </location>
</feature>
<dbReference type="InterPro" id="IPR041611">
    <property type="entry name" value="SKICH"/>
</dbReference>
<dbReference type="GeneID" id="105016994"/>
<evidence type="ECO:0000256" key="3">
    <source>
        <dbReference type="ARBA" id="ARBA00022490"/>
    </source>
</evidence>
<name>A0A3P8YW78_ESOLU</name>
<feature type="compositionally biased region" description="Basic and acidic residues" evidence="8">
    <location>
        <begin position="493"/>
        <end position="504"/>
    </location>
</feature>
<comment type="subcellular location">
    <subcellularLocation>
        <location evidence="2">Cytoplasm</location>
    </subcellularLocation>
    <subcellularLocation>
        <location evidence="1">Nucleus</location>
    </subcellularLocation>
</comment>
<dbReference type="InterPro" id="IPR051002">
    <property type="entry name" value="UBA_autophagy_assoc_protein"/>
</dbReference>
<feature type="compositionally biased region" description="Polar residues" evidence="8">
    <location>
        <begin position="520"/>
        <end position="535"/>
    </location>
</feature>
<reference evidence="11" key="3">
    <citation type="submission" date="2025-08" db="UniProtKB">
        <authorList>
            <consortium name="Ensembl"/>
        </authorList>
    </citation>
    <scope>IDENTIFICATION</scope>
</reference>
<keyword evidence="3" id="KW-0963">Cytoplasm</keyword>
<reference evidence="11" key="2">
    <citation type="submission" date="2020-02" db="EMBL/GenBank/DDBJ databases">
        <title>Esox lucius (northern pike) genome, fEsoLuc1, primary haplotype.</title>
        <authorList>
            <person name="Myers G."/>
            <person name="Karagic N."/>
            <person name="Meyer A."/>
            <person name="Pippel M."/>
            <person name="Reichard M."/>
            <person name="Winkler S."/>
            <person name="Tracey A."/>
            <person name="Sims Y."/>
            <person name="Howe K."/>
            <person name="Rhie A."/>
            <person name="Formenti G."/>
            <person name="Durbin R."/>
            <person name="Fedrigo O."/>
            <person name="Jarvis E.D."/>
        </authorList>
    </citation>
    <scope>NUCLEOTIDE SEQUENCE [LARGE SCALE GENOMIC DNA]</scope>
</reference>
<evidence type="ECO:0008006" key="13">
    <source>
        <dbReference type="Google" id="ProtNLM"/>
    </source>
</evidence>
<dbReference type="Proteomes" id="UP000265140">
    <property type="component" value="Chromosome 17"/>
</dbReference>
<dbReference type="RefSeq" id="XP_012993621.2">
    <property type="nucleotide sequence ID" value="XM_013138167.3"/>
</dbReference>
<dbReference type="InterPro" id="IPR012852">
    <property type="entry name" value="CALCOCO1-like"/>
</dbReference>
<dbReference type="PANTHER" id="PTHR31915">
    <property type="entry name" value="SKICH DOMAIN-CONTAINING PROTEIN"/>
    <property type="match status" value="1"/>
</dbReference>
<feature type="region of interest" description="Disordered" evidence="8">
    <location>
        <begin position="169"/>
        <end position="188"/>
    </location>
</feature>
<accession>A0A3P8YW78</accession>
<protein>
    <recommendedName>
        <fullName evidence="13">Calcium binding and coiled-coil domain 1b</fullName>
    </recommendedName>
</protein>
<evidence type="ECO:0000256" key="8">
    <source>
        <dbReference type="SAM" id="MobiDB-lite"/>
    </source>
</evidence>
<dbReference type="OrthoDB" id="10015001at2759"/>
<dbReference type="GO" id="GO:0045944">
    <property type="term" value="P:positive regulation of transcription by RNA polymerase II"/>
    <property type="evidence" value="ECO:0007669"/>
    <property type="project" value="TreeGrafter"/>
</dbReference>
<dbReference type="Pfam" id="PF17751">
    <property type="entry name" value="SKICH"/>
    <property type="match status" value="1"/>
</dbReference>
<evidence type="ECO:0000256" key="4">
    <source>
        <dbReference type="ARBA" id="ARBA00023054"/>
    </source>
</evidence>